<reference evidence="9 10" key="1">
    <citation type="submission" date="2020-04" db="EMBL/GenBank/DDBJ databases">
        <authorList>
            <person name="Yoon J."/>
        </authorList>
    </citation>
    <scope>NUCLEOTIDE SEQUENCE [LARGE SCALE GENOMIC DNA]</scope>
    <source>
        <strain evidence="9 10">KMU-115</strain>
    </source>
</reference>
<gene>
    <name evidence="6 9" type="primary">rnd</name>
    <name evidence="9" type="ORF">HCU73_17350</name>
</gene>
<dbReference type="GO" id="GO:0042780">
    <property type="term" value="P:tRNA 3'-end processing"/>
    <property type="evidence" value="ECO:0007669"/>
    <property type="project" value="UniProtKB-UniRule"/>
</dbReference>
<comment type="function">
    <text evidence="6">Exonuclease involved in the 3' processing of various precursor tRNAs. Initiates hydrolysis at the 3'-terminus of an RNA molecule and releases 5'-mononucleotides.</text>
</comment>
<proteinExistence type="inferred from homology"/>
<evidence type="ECO:0000256" key="1">
    <source>
        <dbReference type="ARBA" id="ARBA00022490"/>
    </source>
</evidence>
<evidence type="ECO:0000313" key="9">
    <source>
        <dbReference type="EMBL" id="NKX46363.1"/>
    </source>
</evidence>
<dbReference type="InterPro" id="IPR044876">
    <property type="entry name" value="HRDC_dom_sf"/>
</dbReference>
<evidence type="ECO:0000313" key="10">
    <source>
        <dbReference type="Proteomes" id="UP000526408"/>
    </source>
</evidence>
<dbReference type="GO" id="GO:0008408">
    <property type="term" value="F:3'-5' exonuclease activity"/>
    <property type="evidence" value="ECO:0007669"/>
    <property type="project" value="InterPro"/>
</dbReference>
<evidence type="ECO:0000256" key="2">
    <source>
        <dbReference type="ARBA" id="ARBA00022694"/>
    </source>
</evidence>
<accession>A0A7X6K0Y7</accession>
<dbReference type="GO" id="GO:0000166">
    <property type="term" value="F:nucleotide binding"/>
    <property type="evidence" value="ECO:0007669"/>
    <property type="project" value="InterPro"/>
</dbReference>
<dbReference type="HAMAP" id="MF_01899">
    <property type="entry name" value="RNase_D"/>
    <property type="match status" value="1"/>
</dbReference>
<feature type="domain" description="HRDC" evidence="8">
    <location>
        <begin position="274"/>
        <end position="355"/>
    </location>
</feature>
<dbReference type="InterPro" id="IPR012337">
    <property type="entry name" value="RNaseH-like_sf"/>
</dbReference>
<dbReference type="Gene3D" id="1.10.150.80">
    <property type="entry name" value="HRDC domain"/>
    <property type="match status" value="1"/>
</dbReference>
<dbReference type="AlphaFoldDB" id="A0A7X6K0Y7"/>
<dbReference type="InterPro" id="IPR010997">
    <property type="entry name" value="HRDC-like_sf"/>
</dbReference>
<keyword evidence="1 6" id="KW-0963">Cytoplasm</keyword>
<dbReference type="GO" id="GO:0005737">
    <property type="term" value="C:cytoplasm"/>
    <property type="evidence" value="ECO:0007669"/>
    <property type="project" value="UniProtKB-SubCell"/>
</dbReference>
<protein>
    <recommendedName>
        <fullName evidence="6">Ribonuclease D</fullName>
        <shortName evidence="6">RNase D</shortName>
        <ecNumber evidence="6">3.1.13.5</ecNumber>
    </recommendedName>
</protein>
<dbReference type="CDD" id="cd06142">
    <property type="entry name" value="RNaseD_exo"/>
    <property type="match status" value="1"/>
</dbReference>
<dbReference type="EMBL" id="JAAZQQ010000007">
    <property type="protein sequence ID" value="NKX46363.1"/>
    <property type="molecule type" value="Genomic_DNA"/>
</dbReference>
<evidence type="ECO:0000256" key="3">
    <source>
        <dbReference type="ARBA" id="ARBA00022722"/>
    </source>
</evidence>
<sequence length="447" mass="49058">MSRRARWRRSARPSPRRSGRSSPTDTAGAPPPVAQGPFHSCPARLCTAKLGATCPARRPPTLTEILTTTDALAAFCTRAAAAPYVTVDTEFLRERTYFAQLCLVQLALPGEGDADAVLVDPLADGISLAPLYELFRNPNVVKVFHAARQDLEIFHVEGGVVPAPLFDTQVAAMVCGFGDQVGYETLVRKIARANLDKSSRFTDWSRRPLTEAQKTYALADVTHLRRIYEHLARELERSGRTHWLEEELSSLTDASSYVVTPEDAWQRLKLRSGAGKMLAIARELAAFRETYAQQKNIPRSRVIKDDALLELASTKPKSLNDLSKSRLLLREARKGEIAEGLIAAVQRGLDTPPDRQPKMPEGRDRSGMNPALADLLRVLLKAKAEEAGVAAKLIASSSDLDDIACGEHDGIWATGWRREVFGADALRLLRGEIALSAQGDKVRIVPV</sequence>
<organism evidence="9 10">
    <name type="scientific">Roseicyclus persicicus</name>
    <dbReference type="NCBI Taxonomy" id="2650661"/>
    <lineage>
        <taxon>Bacteria</taxon>
        <taxon>Pseudomonadati</taxon>
        <taxon>Pseudomonadota</taxon>
        <taxon>Alphaproteobacteria</taxon>
        <taxon>Rhodobacterales</taxon>
        <taxon>Roseobacteraceae</taxon>
        <taxon>Roseicyclus</taxon>
    </lineage>
</organism>
<evidence type="ECO:0000256" key="6">
    <source>
        <dbReference type="HAMAP-Rule" id="MF_01899"/>
    </source>
</evidence>
<dbReference type="SUPFAM" id="SSF53098">
    <property type="entry name" value="Ribonuclease H-like"/>
    <property type="match status" value="1"/>
</dbReference>
<dbReference type="SUPFAM" id="SSF47819">
    <property type="entry name" value="HRDC-like"/>
    <property type="match status" value="2"/>
</dbReference>
<dbReference type="PANTHER" id="PTHR47649:SF1">
    <property type="entry name" value="RIBONUCLEASE D"/>
    <property type="match status" value="1"/>
</dbReference>
<comment type="caution">
    <text evidence="9">The sequence shown here is derived from an EMBL/GenBank/DDBJ whole genome shotgun (WGS) entry which is preliminary data.</text>
</comment>
<comment type="catalytic activity">
    <reaction evidence="6">
        <text>Exonucleolytic cleavage that removes extra residues from the 3'-terminus of tRNA to produce 5'-mononucleotides.</text>
        <dbReference type="EC" id="3.1.13.5"/>
    </reaction>
</comment>
<dbReference type="Pfam" id="PF00570">
    <property type="entry name" value="HRDC"/>
    <property type="match status" value="1"/>
</dbReference>
<comment type="similarity">
    <text evidence="6">Belongs to the RNase D family.</text>
</comment>
<dbReference type="InterPro" id="IPR002121">
    <property type="entry name" value="HRDC_dom"/>
</dbReference>
<dbReference type="PANTHER" id="PTHR47649">
    <property type="entry name" value="RIBONUCLEASE D"/>
    <property type="match status" value="1"/>
</dbReference>
<dbReference type="NCBIfam" id="TIGR01388">
    <property type="entry name" value="rnd"/>
    <property type="match status" value="1"/>
</dbReference>
<dbReference type="InterPro" id="IPR051086">
    <property type="entry name" value="RNase_D-like"/>
</dbReference>
<dbReference type="InterPro" id="IPR006292">
    <property type="entry name" value="RNase_D"/>
</dbReference>
<dbReference type="Pfam" id="PF01612">
    <property type="entry name" value="DNA_pol_A_exo1"/>
    <property type="match status" value="1"/>
</dbReference>
<evidence type="ECO:0000259" key="8">
    <source>
        <dbReference type="PROSITE" id="PS50967"/>
    </source>
</evidence>
<comment type="subcellular location">
    <subcellularLocation>
        <location evidence="6">Cytoplasm</location>
    </subcellularLocation>
</comment>
<dbReference type="PROSITE" id="PS50967">
    <property type="entry name" value="HRDC"/>
    <property type="match status" value="1"/>
</dbReference>
<keyword evidence="5 6" id="KW-0269">Exonuclease</keyword>
<keyword evidence="2 6" id="KW-0819">tRNA processing</keyword>
<dbReference type="Gene3D" id="3.30.420.10">
    <property type="entry name" value="Ribonuclease H-like superfamily/Ribonuclease H"/>
    <property type="match status" value="1"/>
</dbReference>
<name>A0A7X6K0Y7_9RHOB</name>
<comment type="cofactor">
    <cofactor evidence="6">
        <name>a divalent metal cation</name>
        <dbReference type="ChEBI" id="CHEBI:60240"/>
    </cofactor>
</comment>
<evidence type="ECO:0000256" key="5">
    <source>
        <dbReference type="ARBA" id="ARBA00022839"/>
    </source>
</evidence>
<dbReference type="GO" id="GO:0033890">
    <property type="term" value="F:ribonuclease D activity"/>
    <property type="evidence" value="ECO:0007669"/>
    <property type="project" value="UniProtKB-UniRule"/>
</dbReference>
<evidence type="ECO:0000256" key="7">
    <source>
        <dbReference type="SAM" id="MobiDB-lite"/>
    </source>
</evidence>
<feature type="region of interest" description="Disordered" evidence="7">
    <location>
        <begin position="1"/>
        <end position="34"/>
    </location>
</feature>
<dbReference type="Proteomes" id="UP000526408">
    <property type="component" value="Unassembled WGS sequence"/>
</dbReference>
<dbReference type="SMART" id="SM00474">
    <property type="entry name" value="35EXOc"/>
    <property type="match status" value="1"/>
</dbReference>
<keyword evidence="10" id="KW-1185">Reference proteome</keyword>
<feature type="compositionally biased region" description="Basic residues" evidence="7">
    <location>
        <begin position="1"/>
        <end position="19"/>
    </location>
</feature>
<dbReference type="InterPro" id="IPR036397">
    <property type="entry name" value="RNaseH_sf"/>
</dbReference>
<keyword evidence="4 6" id="KW-0378">Hydrolase</keyword>
<evidence type="ECO:0000256" key="4">
    <source>
        <dbReference type="ARBA" id="ARBA00022801"/>
    </source>
</evidence>
<dbReference type="GO" id="GO:0003676">
    <property type="term" value="F:nucleic acid binding"/>
    <property type="evidence" value="ECO:0007669"/>
    <property type="project" value="InterPro"/>
</dbReference>
<keyword evidence="3 6" id="KW-0540">Nuclease</keyword>
<dbReference type="InterPro" id="IPR002562">
    <property type="entry name" value="3'-5'_exonuclease_dom"/>
</dbReference>
<dbReference type="EC" id="3.1.13.5" evidence="6"/>